<dbReference type="Pfam" id="PF11871">
    <property type="entry name" value="DUF3391"/>
    <property type="match status" value="1"/>
</dbReference>
<reference evidence="3" key="1">
    <citation type="journal article" date="2019" name="Int. J. Syst. Evol. Microbiol.">
        <title>The Global Catalogue of Microorganisms (GCM) 10K type strain sequencing project: providing services to taxonomists for standard genome sequencing and annotation.</title>
        <authorList>
            <consortium name="The Broad Institute Genomics Platform"/>
            <consortium name="The Broad Institute Genome Sequencing Center for Infectious Disease"/>
            <person name="Wu L."/>
            <person name="Ma J."/>
        </authorList>
    </citation>
    <scope>NUCLEOTIDE SEQUENCE [LARGE SCALE GENOMIC DNA]</scope>
    <source>
        <strain evidence="3">JCM 18472</strain>
    </source>
</reference>
<evidence type="ECO:0000313" key="3">
    <source>
        <dbReference type="Proteomes" id="UP001500074"/>
    </source>
</evidence>
<dbReference type="InterPro" id="IPR003607">
    <property type="entry name" value="HD/PDEase_dom"/>
</dbReference>
<gene>
    <name evidence="2" type="ORF">GCM10023342_13980</name>
</gene>
<dbReference type="Pfam" id="PF13487">
    <property type="entry name" value="HD_5"/>
    <property type="match status" value="1"/>
</dbReference>
<dbReference type="EMBL" id="BAABKI010000015">
    <property type="protein sequence ID" value="GAA5174010.1"/>
    <property type="molecule type" value="Genomic_DNA"/>
</dbReference>
<dbReference type="InterPro" id="IPR021812">
    <property type="entry name" value="DUF3391"/>
</dbReference>
<evidence type="ECO:0000259" key="1">
    <source>
        <dbReference type="PROSITE" id="PS51832"/>
    </source>
</evidence>
<dbReference type="PROSITE" id="PS51832">
    <property type="entry name" value="HD_GYP"/>
    <property type="match status" value="1"/>
</dbReference>
<feature type="domain" description="HD-GYP" evidence="1">
    <location>
        <begin position="152"/>
        <end position="348"/>
    </location>
</feature>
<dbReference type="Gene3D" id="1.10.3210.10">
    <property type="entry name" value="Hypothetical protein af1432"/>
    <property type="match status" value="1"/>
</dbReference>
<protein>
    <submittedName>
        <fullName evidence="2">HD-GYP domain-containing protein</fullName>
    </submittedName>
</protein>
<proteinExistence type="predicted"/>
<evidence type="ECO:0000313" key="2">
    <source>
        <dbReference type="EMBL" id="GAA5174010.1"/>
    </source>
</evidence>
<dbReference type="PANTHER" id="PTHR43155:SF2">
    <property type="entry name" value="CYCLIC DI-GMP PHOSPHODIESTERASE PA4108"/>
    <property type="match status" value="1"/>
</dbReference>
<accession>A0ABP9RAF1</accession>
<dbReference type="SMART" id="SM00471">
    <property type="entry name" value="HDc"/>
    <property type="match status" value="1"/>
</dbReference>
<dbReference type="CDD" id="cd00077">
    <property type="entry name" value="HDc"/>
    <property type="match status" value="1"/>
</dbReference>
<dbReference type="Proteomes" id="UP001500074">
    <property type="component" value="Unassembled WGS sequence"/>
</dbReference>
<name>A0ABP9RAF1_9GAMM</name>
<sequence>MQELEASERSVEHLCAISVDHLQIGMYVSDLDRPWIETPFLIEGLRLTEADELERLRQLCQRVYVDPQRSTPEVQALLRERAMPLERPGAAVDPRYRVYRVHPIERPAEEELRRVSPAFTEAREMFRRMMHDEQTWHRNIPQVKDTVGRFAESVLANPSALSWLSRIKNENEYTAEHCLNVGVMAMIFGRHLGYDRKQIEELGLAGMLHDVGKMKLNRAILDKPGKLTAAEFAHIRTHALQGYQMLVDDPGIPLAVKNTSRDHHERLDGTGYPYGKRSEEIGLIARIIAIVDTYDAITSDRPYSKARPPSEALRILYKARGDHYDDALVIRFIECIGIYPPGSIVELSNGMVGMVLSVNPDNRLHPRVLVTLDENKQSITETVIDLASDNNQGDEALEIQAVLPPGSYNLSMEKMLLHIV</sequence>
<dbReference type="RefSeq" id="WP_035575353.1">
    <property type="nucleotide sequence ID" value="NZ_BAABKI010000015.1"/>
</dbReference>
<comment type="caution">
    <text evidence="2">The sequence shown here is derived from an EMBL/GenBank/DDBJ whole genome shotgun (WGS) entry which is preliminary data.</text>
</comment>
<keyword evidence="3" id="KW-1185">Reference proteome</keyword>
<organism evidence="2 3">
    <name type="scientific">Modicisalibacter zincidurans</name>
    <dbReference type="NCBI Taxonomy" id="1178777"/>
    <lineage>
        <taxon>Bacteria</taxon>
        <taxon>Pseudomonadati</taxon>
        <taxon>Pseudomonadota</taxon>
        <taxon>Gammaproteobacteria</taxon>
        <taxon>Oceanospirillales</taxon>
        <taxon>Halomonadaceae</taxon>
        <taxon>Modicisalibacter</taxon>
    </lineage>
</organism>
<dbReference type="PANTHER" id="PTHR43155">
    <property type="entry name" value="CYCLIC DI-GMP PHOSPHODIESTERASE PA4108-RELATED"/>
    <property type="match status" value="1"/>
</dbReference>
<dbReference type="InterPro" id="IPR037522">
    <property type="entry name" value="HD_GYP_dom"/>
</dbReference>
<dbReference type="SUPFAM" id="SSF109604">
    <property type="entry name" value="HD-domain/PDEase-like"/>
    <property type="match status" value="1"/>
</dbReference>